<evidence type="ECO:0000313" key="1">
    <source>
        <dbReference type="EMBL" id="NYJ34282.1"/>
    </source>
</evidence>
<dbReference type="RefSeq" id="WP_246406169.1">
    <property type="nucleotide sequence ID" value="NZ_JACCFS010000001.1"/>
</dbReference>
<dbReference type="PANTHER" id="PTHR34613:SF1">
    <property type="entry name" value="SLL6017 PROTEIN"/>
    <property type="match status" value="1"/>
</dbReference>
<reference evidence="1 2" key="1">
    <citation type="submission" date="2020-07" db="EMBL/GenBank/DDBJ databases">
        <title>Sequencing the genomes of 1000 actinobacteria strains.</title>
        <authorList>
            <person name="Klenk H.-P."/>
        </authorList>
    </citation>
    <scope>NUCLEOTIDE SEQUENCE [LARGE SCALE GENOMIC DNA]</scope>
    <source>
        <strain evidence="1 2">DSM 44442</strain>
    </source>
</reference>
<name>A0A7Z0ELG1_9ACTN</name>
<gene>
    <name evidence="1" type="ORF">HNR10_002163</name>
</gene>
<keyword evidence="2" id="KW-1185">Reference proteome</keyword>
<dbReference type="AlphaFoldDB" id="A0A7Z0ELG1"/>
<organism evidence="1 2">
    <name type="scientific">Nocardiopsis aegyptia</name>
    <dbReference type="NCBI Taxonomy" id="220378"/>
    <lineage>
        <taxon>Bacteria</taxon>
        <taxon>Bacillati</taxon>
        <taxon>Actinomycetota</taxon>
        <taxon>Actinomycetes</taxon>
        <taxon>Streptosporangiales</taxon>
        <taxon>Nocardiopsidaceae</taxon>
        <taxon>Nocardiopsis</taxon>
    </lineage>
</organism>
<sequence length="110" mass="12700">MPGFDHELKVRFSESARLMWEELMATGTYEWQSDFARKYVGQGRAEGREEGREEGQLLAKHDALLRLLEWRGISVSEDERSQINACDDLAQLDRWFDRATTAASTAELFD</sequence>
<dbReference type="Proteomes" id="UP000572051">
    <property type="component" value="Unassembled WGS sequence"/>
</dbReference>
<comment type="caution">
    <text evidence="1">The sequence shown here is derived from an EMBL/GenBank/DDBJ whole genome shotgun (WGS) entry which is preliminary data.</text>
</comment>
<accession>A0A7Z0ELG1</accession>
<dbReference type="PANTHER" id="PTHR34613">
    <property type="entry name" value="SLL0800 PROTEIN"/>
    <property type="match status" value="1"/>
</dbReference>
<protein>
    <submittedName>
        <fullName evidence="1">Uncharacterized protein</fullName>
    </submittedName>
</protein>
<dbReference type="EMBL" id="JACCFS010000001">
    <property type="protein sequence ID" value="NYJ34282.1"/>
    <property type="molecule type" value="Genomic_DNA"/>
</dbReference>
<proteinExistence type="predicted"/>
<evidence type="ECO:0000313" key="2">
    <source>
        <dbReference type="Proteomes" id="UP000572051"/>
    </source>
</evidence>